<evidence type="ECO:0000313" key="1">
    <source>
        <dbReference type="EMBL" id="AAK79886.1"/>
    </source>
</evidence>
<dbReference type="GeneID" id="44998412"/>
<dbReference type="PATRIC" id="fig|272562.8.peg.2125"/>
<keyword evidence="2" id="KW-1185">Reference proteome</keyword>
<accession>Q97HT4</accession>
<dbReference type="Proteomes" id="UP000000814">
    <property type="component" value="Chromosome"/>
</dbReference>
<dbReference type="eggNOG" id="ENOG5033GI6">
    <property type="taxonomic scope" value="Bacteria"/>
</dbReference>
<dbReference type="AlphaFoldDB" id="Q97HT4"/>
<name>Q97HT4_CLOAB</name>
<dbReference type="KEGG" id="cac:CA_C1923"/>
<dbReference type="EMBL" id="AE001437">
    <property type="protein sequence ID" value="AAK79886.1"/>
    <property type="molecule type" value="Genomic_DNA"/>
</dbReference>
<dbReference type="PIR" id="C97137">
    <property type="entry name" value="C97137"/>
</dbReference>
<dbReference type="OrthoDB" id="1707280at2"/>
<gene>
    <name evidence="1" type="ordered locus">CA_C1923</name>
</gene>
<sequence length="110" mass="12299">MAIETIEVTEAIWNTSKRLDKGVDYITQKAKEFASAEKEYRIALSKEIVKLKTEGMSVTLIPDVARGNVAGLKFSRDLAEQTYKASRDMLMALSNELSAMQSILKVQTKI</sequence>
<evidence type="ECO:0000313" key="2">
    <source>
        <dbReference type="Proteomes" id="UP000000814"/>
    </source>
</evidence>
<dbReference type="RefSeq" id="WP_010965227.1">
    <property type="nucleotide sequence ID" value="NC_003030.1"/>
</dbReference>
<proteinExistence type="predicted"/>
<organism evidence="1 2">
    <name type="scientific">Clostridium acetobutylicum (strain ATCC 824 / DSM 792 / JCM 1419 / IAM 19013 / LMG 5710 / NBRC 13948 / NRRL B-527 / VKM B-1787 / 2291 / W)</name>
    <dbReference type="NCBI Taxonomy" id="272562"/>
    <lineage>
        <taxon>Bacteria</taxon>
        <taxon>Bacillati</taxon>
        <taxon>Bacillota</taxon>
        <taxon>Clostridia</taxon>
        <taxon>Eubacteriales</taxon>
        <taxon>Clostridiaceae</taxon>
        <taxon>Clostridium</taxon>
    </lineage>
</organism>
<dbReference type="HOGENOM" id="CLU_169503_0_0_9"/>
<reference evidence="1 2" key="1">
    <citation type="journal article" date="2001" name="J. Bacteriol.">
        <title>Genome sequence and comparative analysis of the solvent-producing bacterium Clostridium acetobutylicum.</title>
        <authorList>
            <person name="Nolling J."/>
            <person name="Breton G."/>
            <person name="Omelchenko M.V."/>
            <person name="Makarova K.S."/>
            <person name="Zeng Q."/>
            <person name="Gibson R."/>
            <person name="Lee H.M."/>
            <person name="Dubois J."/>
            <person name="Qiu D."/>
            <person name="Hitti J."/>
            <person name="Wolf Y.I."/>
            <person name="Tatusov R.L."/>
            <person name="Sabathe F."/>
            <person name="Doucette-Stamm L."/>
            <person name="Soucaille P."/>
            <person name="Daly M.J."/>
            <person name="Bennett G.N."/>
            <person name="Koonin E.V."/>
            <person name="Smith D.R."/>
        </authorList>
    </citation>
    <scope>NUCLEOTIDE SEQUENCE [LARGE SCALE GENOMIC DNA]</scope>
    <source>
        <strain evidence="2">ATCC 824 / DSM 792 / JCM 1419 / LMG 5710 / VKM B-1787</strain>
    </source>
</reference>
<protein>
    <submittedName>
        <fullName evidence="1">Uncharacterized protein</fullName>
    </submittedName>
</protein>
<dbReference type="STRING" id="272562.CA_C1923"/>